<dbReference type="Proteomes" id="UP001208570">
    <property type="component" value="Unassembled WGS sequence"/>
</dbReference>
<comment type="caution">
    <text evidence="15">The sequence shown here is derived from an EMBL/GenBank/DDBJ whole genome shotgun (WGS) entry which is preliminary data.</text>
</comment>
<comment type="subcellular location">
    <subcellularLocation>
        <location evidence="1">Golgi apparatus membrane</location>
        <topology evidence="1">Single-pass type II membrane protein</topology>
    </subcellularLocation>
    <subcellularLocation>
        <location evidence="12">Golgi apparatus</location>
        <location evidence="12">Golgi stack membrane</location>
        <topology evidence="12">Single-pass type II membrane protein</topology>
    </subcellularLocation>
</comment>
<feature type="domain" description="Fucosyltransferase N-terminal" evidence="14">
    <location>
        <begin position="140"/>
        <end position="232"/>
    </location>
</feature>
<sequence length="365" mass="41820">MCRRRFRLVIFAGVGLLVVRLLFIFSRWLTTSSAATGVRILPPPEFAAVTGHPDGDDFVLGLAEPRQFFERLGQLARTLLPNNGNDTLLEQLRSLFLLEDAKEWLAPSLTSLPRLHPHFTDKLIVVTAGVSVESWRLKRETFLADNCPISNCYLMADLAELPPGVLRPDVVLYKTQTRFLNTLVTGRTRDEIWIVWQLESPISAPMNELNPDQMPNWTASYRIDSTMISPYGKYVTSSKLDQYQLNKLLLPMTSRKDYADGKTKMVAWFVSNCQSSNQRESYVKELTKYTQVDLYGRCGTVACSKADNNCNNMLRKDYKFYLAFENSNCRQYITEKLFENAYRAETKTQTAAVQEDRMRRSLIFA</sequence>
<gene>
    <name evidence="15" type="ORF">LSH36_506g01060</name>
</gene>
<proteinExistence type="inferred from homology"/>
<keyword evidence="9 12" id="KW-0333">Golgi apparatus</keyword>
<evidence type="ECO:0000256" key="12">
    <source>
        <dbReference type="RuleBase" id="RU003832"/>
    </source>
</evidence>
<protein>
    <recommendedName>
        <fullName evidence="12">Fucosyltransferase</fullName>
        <ecNumber evidence="12">2.4.1.-</ecNumber>
    </recommendedName>
</protein>
<dbReference type="InterPro" id="IPR038577">
    <property type="entry name" value="GT10-like_C_sf"/>
</dbReference>
<keyword evidence="16" id="KW-1185">Reference proteome</keyword>
<evidence type="ECO:0000259" key="14">
    <source>
        <dbReference type="Pfam" id="PF17039"/>
    </source>
</evidence>
<dbReference type="PANTHER" id="PTHR48438">
    <property type="entry name" value="ALPHA-(1,3)-FUCOSYLTRANSFERASE C-RELATED"/>
    <property type="match status" value="1"/>
</dbReference>
<keyword evidence="5 12" id="KW-0808">Transferase</keyword>
<comment type="similarity">
    <text evidence="3 12">Belongs to the glycosyltransferase 10 family.</text>
</comment>
<evidence type="ECO:0000256" key="7">
    <source>
        <dbReference type="ARBA" id="ARBA00022968"/>
    </source>
</evidence>
<evidence type="ECO:0000256" key="10">
    <source>
        <dbReference type="ARBA" id="ARBA00023136"/>
    </source>
</evidence>
<dbReference type="PANTHER" id="PTHR48438:SF1">
    <property type="entry name" value="ALPHA-(1,3)-FUCOSYLTRANSFERASE C-RELATED"/>
    <property type="match status" value="1"/>
</dbReference>
<keyword evidence="8" id="KW-1133">Transmembrane helix</keyword>
<dbReference type="GO" id="GO:0032580">
    <property type="term" value="C:Golgi cisterna membrane"/>
    <property type="evidence" value="ECO:0007669"/>
    <property type="project" value="UniProtKB-SubCell"/>
</dbReference>
<evidence type="ECO:0000256" key="5">
    <source>
        <dbReference type="ARBA" id="ARBA00022679"/>
    </source>
</evidence>
<keyword evidence="11" id="KW-0325">Glycoprotein</keyword>
<evidence type="ECO:0000313" key="16">
    <source>
        <dbReference type="Proteomes" id="UP001208570"/>
    </source>
</evidence>
<dbReference type="GO" id="GO:0000139">
    <property type="term" value="C:Golgi membrane"/>
    <property type="evidence" value="ECO:0007669"/>
    <property type="project" value="UniProtKB-SubCell"/>
</dbReference>
<evidence type="ECO:0000256" key="2">
    <source>
        <dbReference type="ARBA" id="ARBA00004922"/>
    </source>
</evidence>
<dbReference type="AlphaFoldDB" id="A0AAD9MZ29"/>
<comment type="pathway">
    <text evidence="2">Protein modification; protein glycosylation.</text>
</comment>
<evidence type="ECO:0000256" key="1">
    <source>
        <dbReference type="ARBA" id="ARBA00004323"/>
    </source>
</evidence>
<organism evidence="15 16">
    <name type="scientific">Paralvinella palmiformis</name>
    <dbReference type="NCBI Taxonomy" id="53620"/>
    <lineage>
        <taxon>Eukaryota</taxon>
        <taxon>Metazoa</taxon>
        <taxon>Spiralia</taxon>
        <taxon>Lophotrochozoa</taxon>
        <taxon>Annelida</taxon>
        <taxon>Polychaeta</taxon>
        <taxon>Sedentaria</taxon>
        <taxon>Canalipalpata</taxon>
        <taxon>Terebellida</taxon>
        <taxon>Terebelliformia</taxon>
        <taxon>Alvinellidae</taxon>
        <taxon>Paralvinella</taxon>
    </lineage>
</organism>
<evidence type="ECO:0000256" key="11">
    <source>
        <dbReference type="ARBA" id="ARBA00023180"/>
    </source>
</evidence>
<accession>A0AAD9MZ29</accession>
<dbReference type="InterPro" id="IPR055270">
    <property type="entry name" value="Glyco_tran_10_C"/>
</dbReference>
<evidence type="ECO:0000259" key="13">
    <source>
        <dbReference type="Pfam" id="PF00852"/>
    </source>
</evidence>
<dbReference type="InterPro" id="IPR001503">
    <property type="entry name" value="Glyco_trans_10"/>
</dbReference>
<evidence type="ECO:0000256" key="3">
    <source>
        <dbReference type="ARBA" id="ARBA00008919"/>
    </source>
</evidence>
<keyword evidence="4 12" id="KW-0328">Glycosyltransferase</keyword>
<reference evidence="15" key="1">
    <citation type="journal article" date="2023" name="Mol. Biol. Evol.">
        <title>Third-Generation Sequencing Reveals the Adaptive Role of the Epigenome in Three Deep-Sea Polychaetes.</title>
        <authorList>
            <person name="Perez M."/>
            <person name="Aroh O."/>
            <person name="Sun Y."/>
            <person name="Lan Y."/>
            <person name="Juniper S.K."/>
            <person name="Young C.R."/>
            <person name="Angers B."/>
            <person name="Qian P.Y."/>
        </authorList>
    </citation>
    <scope>NUCLEOTIDE SEQUENCE</scope>
    <source>
        <strain evidence="15">P08H-3</strain>
    </source>
</reference>
<dbReference type="GO" id="GO:0008417">
    <property type="term" value="F:fucosyltransferase activity"/>
    <property type="evidence" value="ECO:0007669"/>
    <property type="project" value="InterPro"/>
</dbReference>
<dbReference type="Pfam" id="PF00852">
    <property type="entry name" value="Glyco_transf_10"/>
    <property type="match status" value="1"/>
</dbReference>
<dbReference type="SUPFAM" id="SSF53756">
    <property type="entry name" value="UDP-Glycosyltransferase/glycogen phosphorylase"/>
    <property type="match status" value="1"/>
</dbReference>
<evidence type="ECO:0000256" key="8">
    <source>
        <dbReference type="ARBA" id="ARBA00022989"/>
    </source>
</evidence>
<feature type="domain" description="Fucosyltransferase C-terminal" evidence="13">
    <location>
        <begin position="261"/>
        <end position="345"/>
    </location>
</feature>
<keyword evidence="10" id="KW-0472">Membrane</keyword>
<dbReference type="Gene3D" id="3.40.50.11660">
    <property type="entry name" value="Glycosyl transferase family 10, C-terminal domain"/>
    <property type="match status" value="1"/>
</dbReference>
<dbReference type="EMBL" id="JAODUP010000506">
    <property type="protein sequence ID" value="KAK2148269.1"/>
    <property type="molecule type" value="Genomic_DNA"/>
</dbReference>
<evidence type="ECO:0000256" key="9">
    <source>
        <dbReference type="ARBA" id="ARBA00023034"/>
    </source>
</evidence>
<dbReference type="InterPro" id="IPR031481">
    <property type="entry name" value="Glyco_tran_10_N"/>
</dbReference>
<dbReference type="EC" id="2.4.1.-" evidence="12"/>
<evidence type="ECO:0000256" key="4">
    <source>
        <dbReference type="ARBA" id="ARBA00022676"/>
    </source>
</evidence>
<dbReference type="Pfam" id="PF17039">
    <property type="entry name" value="Glyco_tran_10_N"/>
    <property type="match status" value="1"/>
</dbReference>
<keyword evidence="7" id="KW-0735">Signal-anchor</keyword>
<evidence type="ECO:0000256" key="6">
    <source>
        <dbReference type="ARBA" id="ARBA00022692"/>
    </source>
</evidence>
<name>A0AAD9MZ29_9ANNE</name>
<evidence type="ECO:0000313" key="15">
    <source>
        <dbReference type="EMBL" id="KAK2148269.1"/>
    </source>
</evidence>
<keyword evidence="6 12" id="KW-0812">Transmembrane</keyword>